<organism evidence="8 9">
    <name type="scientific">Friedmanniella luteola</name>
    <dbReference type="NCBI Taxonomy" id="546871"/>
    <lineage>
        <taxon>Bacteria</taxon>
        <taxon>Bacillati</taxon>
        <taxon>Actinomycetota</taxon>
        <taxon>Actinomycetes</taxon>
        <taxon>Propionibacteriales</taxon>
        <taxon>Nocardioidaceae</taxon>
        <taxon>Friedmanniella</taxon>
    </lineage>
</organism>
<evidence type="ECO:0000256" key="4">
    <source>
        <dbReference type="ARBA" id="ARBA00022833"/>
    </source>
</evidence>
<dbReference type="SUPFAM" id="SSF50129">
    <property type="entry name" value="GroES-like"/>
    <property type="match status" value="1"/>
</dbReference>
<feature type="domain" description="Enoyl reductase (ER)" evidence="7">
    <location>
        <begin position="9"/>
        <end position="342"/>
    </location>
</feature>
<comment type="cofactor">
    <cofactor evidence="1 6">
        <name>Zn(2+)</name>
        <dbReference type="ChEBI" id="CHEBI:29105"/>
    </cofactor>
</comment>
<sequence>MTTTSAPSDQTRSLLLREHEVAVEPAPVPEPGPHQVLIEVAAVGICGSDVHYYEHGRIADFVVEAPLVLGHEASGTIRALGAEVTDRTVGQRVAMEPQETCGRCTQCLAGRYNLCPQVQFFATPPVHGAFAQYVVLDSSRAHPVPDEISDEAAALIEPLSVAVWAARKARIEPGDRVLVTGAGPVGLLCADVARARGASWVGVSDTNDTRLEVARQRGANQVANVASAPLDQQVEPVDVILECSGATPAVQAAFGVAAPAARIVLIGMGAPDMQLPVATIQIKELEVTGVFRYANCYPAAIGLAASGLVDLDGLVTGKFGLEQVEAALTASRTDPHSLKPVVYPGTARF</sequence>
<dbReference type="Gene3D" id="3.40.50.720">
    <property type="entry name" value="NAD(P)-binding Rossmann-like Domain"/>
    <property type="match status" value="1"/>
</dbReference>
<dbReference type="InterPro" id="IPR011032">
    <property type="entry name" value="GroES-like_sf"/>
</dbReference>
<evidence type="ECO:0000256" key="1">
    <source>
        <dbReference type="ARBA" id="ARBA00001947"/>
    </source>
</evidence>
<dbReference type="InterPro" id="IPR036291">
    <property type="entry name" value="NAD(P)-bd_dom_sf"/>
</dbReference>
<dbReference type="OrthoDB" id="9797931at2"/>
<dbReference type="CDD" id="cd05285">
    <property type="entry name" value="sorbitol_DH"/>
    <property type="match status" value="1"/>
</dbReference>
<dbReference type="AlphaFoldDB" id="A0A1H1Y361"/>
<accession>A0A1H1Y361</accession>
<evidence type="ECO:0000256" key="3">
    <source>
        <dbReference type="ARBA" id="ARBA00022723"/>
    </source>
</evidence>
<evidence type="ECO:0000256" key="5">
    <source>
        <dbReference type="ARBA" id="ARBA00023002"/>
    </source>
</evidence>
<dbReference type="PROSITE" id="PS00059">
    <property type="entry name" value="ADH_ZINC"/>
    <property type="match status" value="1"/>
</dbReference>
<dbReference type="Proteomes" id="UP000199092">
    <property type="component" value="Chromosome I"/>
</dbReference>
<proteinExistence type="inferred from homology"/>
<keyword evidence="3 6" id="KW-0479">Metal-binding</keyword>
<protein>
    <submittedName>
        <fullName evidence="8">L-iditol 2-dehydrogenase</fullName>
    </submittedName>
</protein>
<dbReference type="InterPro" id="IPR020843">
    <property type="entry name" value="ER"/>
</dbReference>
<keyword evidence="5" id="KW-0560">Oxidoreductase</keyword>
<dbReference type="SUPFAM" id="SSF51735">
    <property type="entry name" value="NAD(P)-binding Rossmann-fold domains"/>
    <property type="match status" value="1"/>
</dbReference>
<keyword evidence="4 6" id="KW-0862">Zinc</keyword>
<evidence type="ECO:0000313" key="8">
    <source>
        <dbReference type="EMBL" id="SDT15880.1"/>
    </source>
</evidence>
<dbReference type="Gene3D" id="3.90.180.10">
    <property type="entry name" value="Medium-chain alcohol dehydrogenases, catalytic domain"/>
    <property type="match status" value="1"/>
</dbReference>
<dbReference type="STRING" id="546871.SAMN04488543_3175"/>
<dbReference type="InterPro" id="IPR002328">
    <property type="entry name" value="ADH_Zn_CS"/>
</dbReference>
<dbReference type="PANTHER" id="PTHR43161">
    <property type="entry name" value="SORBITOL DEHYDROGENASE"/>
    <property type="match status" value="1"/>
</dbReference>
<dbReference type="SMART" id="SM00829">
    <property type="entry name" value="PKS_ER"/>
    <property type="match status" value="1"/>
</dbReference>
<keyword evidence="9" id="KW-1185">Reference proteome</keyword>
<dbReference type="InterPro" id="IPR045306">
    <property type="entry name" value="SDH-like"/>
</dbReference>
<dbReference type="Pfam" id="PF08240">
    <property type="entry name" value="ADH_N"/>
    <property type="match status" value="1"/>
</dbReference>
<evidence type="ECO:0000256" key="2">
    <source>
        <dbReference type="ARBA" id="ARBA00008072"/>
    </source>
</evidence>
<gene>
    <name evidence="8" type="ORF">SAMN04488543_3175</name>
</gene>
<dbReference type="EMBL" id="LT629749">
    <property type="protein sequence ID" value="SDT15880.1"/>
    <property type="molecule type" value="Genomic_DNA"/>
</dbReference>
<dbReference type="GO" id="GO:0008270">
    <property type="term" value="F:zinc ion binding"/>
    <property type="evidence" value="ECO:0007669"/>
    <property type="project" value="InterPro"/>
</dbReference>
<evidence type="ECO:0000259" key="7">
    <source>
        <dbReference type="SMART" id="SM00829"/>
    </source>
</evidence>
<dbReference type="Pfam" id="PF00107">
    <property type="entry name" value="ADH_zinc_N"/>
    <property type="match status" value="1"/>
</dbReference>
<reference evidence="8 9" key="1">
    <citation type="submission" date="2016-10" db="EMBL/GenBank/DDBJ databases">
        <authorList>
            <person name="de Groot N.N."/>
        </authorList>
    </citation>
    <scope>NUCLEOTIDE SEQUENCE [LARGE SCALE GENOMIC DNA]</scope>
    <source>
        <strain evidence="8 9">DSM 21741</strain>
    </source>
</reference>
<dbReference type="GO" id="GO:0016616">
    <property type="term" value="F:oxidoreductase activity, acting on the CH-OH group of donors, NAD or NADP as acceptor"/>
    <property type="evidence" value="ECO:0007669"/>
    <property type="project" value="InterPro"/>
</dbReference>
<dbReference type="InterPro" id="IPR013149">
    <property type="entry name" value="ADH-like_C"/>
</dbReference>
<evidence type="ECO:0000313" key="9">
    <source>
        <dbReference type="Proteomes" id="UP000199092"/>
    </source>
</evidence>
<evidence type="ECO:0000256" key="6">
    <source>
        <dbReference type="RuleBase" id="RU361277"/>
    </source>
</evidence>
<dbReference type="RefSeq" id="WP_091414007.1">
    <property type="nucleotide sequence ID" value="NZ_LT629749.1"/>
</dbReference>
<dbReference type="InterPro" id="IPR013154">
    <property type="entry name" value="ADH-like_N"/>
</dbReference>
<comment type="similarity">
    <text evidence="2 6">Belongs to the zinc-containing alcohol dehydrogenase family.</text>
</comment>
<dbReference type="PANTHER" id="PTHR43161:SF9">
    <property type="entry name" value="SORBITOL DEHYDROGENASE"/>
    <property type="match status" value="1"/>
</dbReference>
<name>A0A1H1Y361_9ACTN</name>